<dbReference type="InterPro" id="IPR036866">
    <property type="entry name" value="RibonucZ/Hydroxyglut_hydro"/>
</dbReference>
<dbReference type="OrthoDB" id="9802248at2"/>
<dbReference type="Pfam" id="PF00753">
    <property type="entry name" value="Lactamase_B"/>
    <property type="match status" value="1"/>
</dbReference>
<dbReference type="PANTHER" id="PTHR46233">
    <property type="entry name" value="HYDROXYACYLGLUTATHIONE HYDROLASE GLOC"/>
    <property type="match status" value="1"/>
</dbReference>
<feature type="domain" description="Metallo-beta-lactamase" evidence="5">
    <location>
        <begin position="16"/>
        <end position="179"/>
    </location>
</feature>
<evidence type="ECO:0000256" key="3">
    <source>
        <dbReference type="ARBA" id="ARBA00022801"/>
    </source>
</evidence>
<comment type="cofactor">
    <cofactor evidence="1">
        <name>Zn(2+)</name>
        <dbReference type="ChEBI" id="CHEBI:29105"/>
    </cofactor>
</comment>
<organism evidence="6 7">
    <name type="scientific">Gracilibacillus dipsosauri</name>
    <dbReference type="NCBI Taxonomy" id="178340"/>
    <lineage>
        <taxon>Bacteria</taxon>
        <taxon>Bacillati</taxon>
        <taxon>Bacillota</taxon>
        <taxon>Bacilli</taxon>
        <taxon>Bacillales</taxon>
        <taxon>Bacillaceae</taxon>
        <taxon>Gracilibacillus</taxon>
    </lineage>
</organism>
<evidence type="ECO:0000313" key="6">
    <source>
        <dbReference type="EMBL" id="PWU67371.1"/>
    </source>
</evidence>
<evidence type="ECO:0000313" key="7">
    <source>
        <dbReference type="Proteomes" id="UP000245624"/>
    </source>
</evidence>
<dbReference type="Proteomes" id="UP000245624">
    <property type="component" value="Unassembled WGS sequence"/>
</dbReference>
<evidence type="ECO:0000256" key="2">
    <source>
        <dbReference type="ARBA" id="ARBA00022723"/>
    </source>
</evidence>
<gene>
    <name evidence="6" type="ORF">DLJ74_15675</name>
</gene>
<dbReference type="GO" id="GO:0016787">
    <property type="term" value="F:hydrolase activity"/>
    <property type="evidence" value="ECO:0007669"/>
    <property type="project" value="UniProtKB-KW"/>
</dbReference>
<keyword evidence="2" id="KW-0479">Metal-binding</keyword>
<evidence type="ECO:0000256" key="4">
    <source>
        <dbReference type="ARBA" id="ARBA00022833"/>
    </source>
</evidence>
<dbReference type="SMART" id="SM00849">
    <property type="entry name" value="Lactamase_B"/>
    <property type="match status" value="1"/>
</dbReference>
<comment type="caution">
    <text evidence="6">The sequence shown here is derived from an EMBL/GenBank/DDBJ whole genome shotgun (WGS) entry which is preliminary data.</text>
</comment>
<proteinExistence type="predicted"/>
<protein>
    <submittedName>
        <fullName evidence="6">MBL fold metallo-hydrolase</fullName>
    </submittedName>
</protein>
<dbReference type="AlphaFoldDB" id="A0A317KUZ8"/>
<dbReference type="EMBL" id="QGTD01000015">
    <property type="protein sequence ID" value="PWU67371.1"/>
    <property type="molecule type" value="Genomic_DNA"/>
</dbReference>
<name>A0A317KUZ8_9BACI</name>
<dbReference type="InterPro" id="IPR001279">
    <property type="entry name" value="Metallo-B-lactamas"/>
</dbReference>
<keyword evidence="3 6" id="KW-0378">Hydrolase</keyword>
<dbReference type="PANTHER" id="PTHR46233:SF3">
    <property type="entry name" value="HYDROXYACYLGLUTATHIONE HYDROLASE GLOC"/>
    <property type="match status" value="1"/>
</dbReference>
<keyword evidence="7" id="KW-1185">Reference proteome</keyword>
<sequence>MLYKQYSLKMTYQFFINYSYLIVEPNSRNAIVIDPAWELEKITKLLKKNNAKLRAILLTHSHYDHTNLVPTLSEAMQPDVFLSQKEINASGFRCERLHAINDNDSLSLGGLSFRCLLTPGHTTGSMCFYLGNSLFTGDTLFTEGCGVCIRPGGSPEAMYSSIQRLKREIKNDVCIFPGHSFGMPPGQTMEHLRKNNIYLQLNREHFIKFRMRKNQLGLFDFQ</sequence>
<keyword evidence="4" id="KW-0862">Zinc</keyword>
<dbReference type="Gene3D" id="3.60.15.10">
    <property type="entry name" value="Ribonuclease Z/Hydroxyacylglutathione hydrolase-like"/>
    <property type="match status" value="1"/>
</dbReference>
<dbReference type="RefSeq" id="WP_109985162.1">
    <property type="nucleotide sequence ID" value="NZ_QGTD01000015.1"/>
</dbReference>
<evidence type="ECO:0000259" key="5">
    <source>
        <dbReference type="SMART" id="SM00849"/>
    </source>
</evidence>
<dbReference type="InterPro" id="IPR051453">
    <property type="entry name" value="MBL_Glyoxalase_II"/>
</dbReference>
<dbReference type="CDD" id="cd16275">
    <property type="entry name" value="BaeB-like_MBL-fold"/>
    <property type="match status" value="1"/>
</dbReference>
<reference evidence="6 7" key="1">
    <citation type="submission" date="2018-05" db="EMBL/GenBank/DDBJ databases">
        <title>Genomic analysis of Gracilibacillus dipsosauri DD1 reveals novel features of a salt-tolerant amylase.</title>
        <authorList>
            <person name="Deutch C.E."/>
            <person name="Yang S."/>
        </authorList>
    </citation>
    <scope>NUCLEOTIDE SEQUENCE [LARGE SCALE GENOMIC DNA]</scope>
    <source>
        <strain evidence="6 7">DD1</strain>
    </source>
</reference>
<dbReference type="GO" id="GO:0046872">
    <property type="term" value="F:metal ion binding"/>
    <property type="evidence" value="ECO:0007669"/>
    <property type="project" value="UniProtKB-KW"/>
</dbReference>
<accession>A0A317KUZ8</accession>
<evidence type="ECO:0000256" key="1">
    <source>
        <dbReference type="ARBA" id="ARBA00001947"/>
    </source>
</evidence>
<dbReference type="SUPFAM" id="SSF56281">
    <property type="entry name" value="Metallo-hydrolase/oxidoreductase"/>
    <property type="match status" value="1"/>
</dbReference>